<keyword evidence="7" id="KW-0479">Metal-binding</keyword>
<evidence type="ECO:0000256" key="16">
    <source>
        <dbReference type="ARBA" id="ARBA00047761"/>
    </source>
</evidence>
<protein>
    <recommendedName>
        <fullName evidence="19">Protein-serine/threonine phosphatase</fullName>
        <ecNumber evidence="3">2.7.13.3</ecNumber>
        <ecNumber evidence="4">3.1.3.16</ecNumber>
    </recommendedName>
    <alternativeName>
        <fullName evidence="18">Serine/threonine-protein kinase</fullName>
    </alternativeName>
</protein>
<dbReference type="Gene3D" id="3.30.450.40">
    <property type="match status" value="1"/>
</dbReference>
<dbReference type="EC" id="2.7.13.3" evidence="3"/>
<keyword evidence="10" id="KW-0378">Hydrolase</keyword>
<dbReference type="SMART" id="SM00448">
    <property type="entry name" value="REC"/>
    <property type="match status" value="1"/>
</dbReference>
<dbReference type="GO" id="GO:0005524">
    <property type="term" value="F:ATP binding"/>
    <property type="evidence" value="ECO:0007669"/>
    <property type="project" value="UniProtKB-KW"/>
</dbReference>
<evidence type="ECO:0000256" key="9">
    <source>
        <dbReference type="ARBA" id="ARBA00022777"/>
    </source>
</evidence>
<comment type="catalytic activity">
    <reaction evidence="1">
        <text>ATP + protein L-histidine = ADP + protein N-phospho-L-histidine.</text>
        <dbReference type="EC" id="2.7.13.3"/>
    </reaction>
</comment>
<feature type="region of interest" description="Disordered" evidence="21">
    <location>
        <begin position="1199"/>
        <end position="1219"/>
    </location>
</feature>
<dbReference type="InterPro" id="IPR029016">
    <property type="entry name" value="GAF-like_dom_sf"/>
</dbReference>
<dbReference type="OrthoDB" id="9810730at2"/>
<dbReference type="SUPFAM" id="SSF55785">
    <property type="entry name" value="PYP-like sensor domain (PAS domain)"/>
    <property type="match status" value="1"/>
</dbReference>
<keyword evidence="5 20" id="KW-0597">Phosphoprotein</keyword>
<keyword evidence="15" id="KW-0464">Manganese</keyword>
<dbReference type="NCBIfam" id="TIGR00229">
    <property type="entry name" value="sensory_box"/>
    <property type="match status" value="1"/>
</dbReference>
<gene>
    <name evidence="25" type="ORF">DX116_02155</name>
</gene>
<dbReference type="SMART" id="SM00331">
    <property type="entry name" value="PP2C_SIG"/>
    <property type="match status" value="1"/>
</dbReference>
<dbReference type="RefSeq" id="WP_119702570.1">
    <property type="nucleotide sequence ID" value="NZ_JBHSOI010000001.1"/>
</dbReference>
<organism evidence="25 26">
    <name type="scientific">Aeromicrobium endophyticum</name>
    <dbReference type="NCBI Taxonomy" id="2292704"/>
    <lineage>
        <taxon>Bacteria</taxon>
        <taxon>Bacillati</taxon>
        <taxon>Actinomycetota</taxon>
        <taxon>Actinomycetes</taxon>
        <taxon>Propionibacteriales</taxon>
        <taxon>Nocardioidaceae</taxon>
        <taxon>Aeromicrobium</taxon>
    </lineage>
</organism>
<dbReference type="InterPro" id="IPR003661">
    <property type="entry name" value="HisK_dim/P_dom"/>
</dbReference>
<dbReference type="InterPro" id="IPR035965">
    <property type="entry name" value="PAS-like_dom_sf"/>
</dbReference>
<evidence type="ECO:0000256" key="2">
    <source>
        <dbReference type="ARBA" id="ARBA00004236"/>
    </source>
</evidence>
<dbReference type="Pfam" id="PF00512">
    <property type="entry name" value="HisKA"/>
    <property type="match status" value="1"/>
</dbReference>
<dbReference type="GO" id="GO:0004722">
    <property type="term" value="F:protein serine/threonine phosphatase activity"/>
    <property type="evidence" value="ECO:0007669"/>
    <property type="project" value="UniProtKB-EC"/>
</dbReference>
<dbReference type="InterPro" id="IPR005467">
    <property type="entry name" value="His_kinase_dom"/>
</dbReference>
<evidence type="ECO:0000256" key="11">
    <source>
        <dbReference type="ARBA" id="ARBA00022840"/>
    </source>
</evidence>
<dbReference type="Gene3D" id="3.30.450.20">
    <property type="entry name" value="PAS domain"/>
    <property type="match status" value="2"/>
</dbReference>
<dbReference type="InterPro" id="IPR013655">
    <property type="entry name" value="PAS_fold_3"/>
</dbReference>
<feature type="domain" description="Response regulatory" evidence="23">
    <location>
        <begin position="617"/>
        <end position="733"/>
    </location>
</feature>
<dbReference type="InterPro" id="IPR013656">
    <property type="entry name" value="PAS_4"/>
</dbReference>
<evidence type="ECO:0000256" key="3">
    <source>
        <dbReference type="ARBA" id="ARBA00012438"/>
    </source>
</evidence>
<dbReference type="EC" id="3.1.3.16" evidence="4"/>
<dbReference type="Proteomes" id="UP000265581">
    <property type="component" value="Unassembled WGS sequence"/>
</dbReference>
<dbReference type="Pfam" id="PF08447">
    <property type="entry name" value="PAS_3"/>
    <property type="match status" value="1"/>
</dbReference>
<dbReference type="Pfam" id="PF00072">
    <property type="entry name" value="Response_reg"/>
    <property type="match status" value="1"/>
</dbReference>
<dbReference type="SMART" id="SM00387">
    <property type="entry name" value="HATPase_c"/>
    <property type="match status" value="1"/>
</dbReference>
<keyword evidence="12" id="KW-0460">Magnesium</keyword>
<dbReference type="PRINTS" id="PR00344">
    <property type="entry name" value="BCTRLSENSOR"/>
</dbReference>
<dbReference type="CDD" id="cd17574">
    <property type="entry name" value="REC_OmpR"/>
    <property type="match status" value="1"/>
</dbReference>
<keyword evidence="9" id="KW-0418">Kinase</keyword>
<evidence type="ECO:0000256" key="10">
    <source>
        <dbReference type="ARBA" id="ARBA00022801"/>
    </source>
</evidence>
<dbReference type="InterPro" id="IPR036457">
    <property type="entry name" value="PPM-type-like_dom_sf"/>
</dbReference>
<dbReference type="AlphaFoldDB" id="A0A371P974"/>
<accession>A0A371P974</accession>
<evidence type="ECO:0000256" key="14">
    <source>
        <dbReference type="ARBA" id="ARBA00023012"/>
    </source>
</evidence>
<dbReference type="Pfam" id="PF08448">
    <property type="entry name" value="PAS_4"/>
    <property type="match status" value="1"/>
</dbReference>
<comment type="caution">
    <text evidence="25">The sequence shown here is derived from an EMBL/GenBank/DDBJ whole genome shotgun (WGS) entry which is preliminary data.</text>
</comment>
<dbReference type="GO" id="GO:0005886">
    <property type="term" value="C:plasma membrane"/>
    <property type="evidence" value="ECO:0007669"/>
    <property type="project" value="UniProtKB-SubCell"/>
</dbReference>
<evidence type="ECO:0000256" key="1">
    <source>
        <dbReference type="ARBA" id="ARBA00000085"/>
    </source>
</evidence>
<dbReference type="SUPFAM" id="SSF81606">
    <property type="entry name" value="PP2C-like"/>
    <property type="match status" value="1"/>
</dbReference>
<keyword evidence="13" id="KW-0904">Protein phosphatase</keyword>
<dbReference type="SUPFAM" id="SSF52172">
    <property type="entry name" value="CheY-like"/>
    <property type="match status" value="1"/>
</dbReference>
<dbReference type="CDD" id="cd00082">
    <property type="entry name" value="HisKA"/>
    <property type="match status" value="1"/>
</dbReference>
<dbReference type="Gene3D" id="3.30.565.10">
    <property type="entry name" value="Histidine kinase-like ATPase, C-terminal domain"/>
    <property type="match status" value="2"/>
</dbReference>
<dbReference type="Pfam" id="PF13581">
    <property type="entry name" value="HATPase_c_2"/>
    <property type="match status" value="1"/>
</dbReference>
<evidence type="ECO:0000256" key="6">
    <source>
        <dbReference type="ARBA" id="ARBA00022679"/>
    </source>
</evidence>
<evidence type="ECO:0000256" key="13">
    <source>
        <dbReference type="ARBA" id="ARBA00022912"/>
    </source>
</evidence>
<keyword evidence="26" id="KW-1185">Reference proteome</keyword>
<dbReference type="Gene3D" id="3.40.50.2300">
    <property type="match status" value="1"/>
</dbReference>
<evidence type="ECO:0000256" key="19">
    <source>
        <dbReference type="ARBA" id="ARBA00081350"/>
    </source>
</evidence>
<dbReference type="InterPro" id="IPR004358">
    <property type="entry name" value="Sig_transdc_His_kin-like_C"/>
</dbReference>
<keyword evidence="8" id="KW-0547">Nucleotide-binding</keyword>
<dbReference type="PROSITE" id="PS50109">
    <property type="entry name" value="HIS_KIN"/>
    <property type="match status" value="1"/>
</dbReference>
<dbReference type="InterPro" id="IPR003594">
    <property type="entry name" value="HATPase_dom"/>
</dbReference>
<dbReference type="PANTHER" id="PTHR43547">
    <property type="entry name" value="TWO-COMPONENT HISTIDINE KINASE"/>
    <property type="match status" value="1"/>
</dbReference>
<keyword evidence="11" id="KW-0067">ATP-binding</keyword>
<evidence type="ECO:0000256" key="8">
    <source>
        <dbReference type="ARBA" id="ARBA00022741"/>
    </source>
</evidence>
<evidence type="ECO:0000259" key="24">
    <source>
        <dbReference type="PROSITE" id="PS50113"/>
    </source>
</evidence>
<dbReference type="FunFam" id="3.60.40.10:FF:000005">
    <property type="entry name" value="Serine/threonine protein phosphatase"/>
    <property type="match status" value="1"/>
</dbReference>
<dbReference type="InterPro" id="IPR011006">
    <property type="entry name" value="CheY-like_superfamily"/>
</dbReference>
<dbReference type="InterPro" id="IPR036097">
    <property type="entry name" value="HisK_dim/P_sf"/>
</dbReference>
<dbReference type="PROSITE" id="PS50110">
    <property type="entry name" value="RESPONSE_REGULATORY"/>
    <property type="match status" value="1"/>
</dbReference>
<dbReference type="SMART" id="SM00388">
    <property type="entry name" value="HisKA"/>
    <property type="match status" value="1"/>
</dbReference>
<evidence type="ECO:0000256" key="5">
    <source>
        <dbReference type="ARBA" id="ARBA00022553"/>
    </source>
</evidence>
<evidence type="ECO:0000256" key="20">
    <source>
        <dbReference type="PROSITE-ProRule" id="PRU00169"/>
    </source>
</evidence>
<comment type="subcellular location">
    <subcellularLocation>
        <location evidence="2">Cell membrane</location>
    </subcellularLocation>
</comment>
<dbReference type="InterPro" id="IPR036890">
    <property type="entry name" value="HATPase_C_sf"/>
</dbReference>
<dbReference type="Gene3D" id="2.10.70.100">
    <property type="match status" value="1"/>
</dbReference>
<keyword evidence="14" id="KW-0902">Two-component regulatory system</keyword>
<comment type="function">
    <text evidence="17">Primarily acts as an independent SigF regulator that is sensitive to the osmosensory signal, mediating the cross talk of PknD with the SigF regulon. Possesses both phosphatase and kinase activities. The kinase domain functions as a classic anti-sigma factor-like kinase to phosphorylate the anti-anti-sigma factor domain at the canonical regulatory site, and the phosphatase domain antagonizes this activity.</text>
</comment>
<dbReference type="CDD" id="cd00130">
    <property type="entry name" value="PAS"/>
    <property type="match status" value="1"/>
</dbReference>
<dbReference type="Pfam" id="PF07228">
    <property type="entry name" value="SpoIIE"/>
    <property type="match status" value="1"/>
</dbReference>
<dbReference type="InterPro" id="IPR001932">
    <property type="entry name" value="PPM-type_phosphatase-like_dom"/>
</dbReference>
<evidence type="ECO:0000259" key="23">
    <source>
        <dbReference type="PROSITE" id="PS50110"/>
    </source>
</evidence>
<proteinExistence type="predicted"/>
<dbReference type="SMART" id="SM00086">
    <property type="entry name" value="PAC"/>
    <property type="match status" value="2"/>
</dbReference>
<dbReference type="CDD" id="cd16936">
    <property type="entry name" value="HATPase_RsbW-like"/>
    <property type="match status" value="1"/>
</dbReference>
<feature type="domain" description="PAC" evidence="24">
    <location>
        <begin position="824"/>
        <end position="876"/>
    </location>
</feature>
<sequence>MRSTWTSSEVGRDLEAVDWASTPLGDPDGWPVSLKAAVRILLTSKFAMWMAWGPELTFFCNDAYRRDTLGDKYPWALGQPASDVWSEIWDDVEPRVRTVIETGEATWDESLMLFLERRGFLEESYHTFSYSPLADDEGRVEGMLCVVSEVTEQTVSTRRMTTLRDLGARTTGRHTEDESIAAACEQIEADPLSLPFGIVYLVDRAQRRVVRACGAGVDDDHPFAPASIDLDEASPVWPVAEPLAGRQVLVDLSTVPHEPPVGPWGQRPVHALLVPFVDPATTEPYGFLVAGLSPFRPVDEAYTGFVDLFAGQLSAAINAARTFDGEKRRAETLARLDQAKTDFFTNVSHEFRTPLTLLLGPTSDALNDPSLAADDVQRRRFDVVHRNGQRLLELVNSLLDFSRLEAGGITSQFEVVDLARVTEPLVMMFESAAEQAGLSLEFEAEPLSGVCYIDVEHWAKIVLNLMSNAFKFTFVGGIAVTLRDEDGQAVLTVRDTGSGIAADDLPHLFERFHRGRNQASRTHEGSGIGLALVAELSRLHGGEASATSTEGIGTEMTVRIPFGRAHLPSAEVTDSAQPRTAGATAPTALVSEARRWLAPETDTAADQAGRPPGDVARVLVVDDNLDMRTYVADLLRDRYEVATASDGIDALEQMHQGQVPDLVVTDVMMPRLDGFGLLERMQADPRTTSVPVVMVSARAGEEGTVEGLEAGAADYLVKPFAARELLARVAVNLELDRVRRIRATLERSEALLDQAQRLAKVGSWEVDLERQTVTGSDEMLRLMGLSRTEFEAMGYPDVIDSVVHPDDADRVGHALASLRVGGLASFDQRIVRPDGTEKLVTVRAALLGDDSGAPRTLQGSMQDITEQRAAEQALAEVRARDEAAQREHSIAEALQRSLLPAETFEIDHLDVATYYRAGVEGTYVGGDWYDIIDLGGHRTALVMGDVMGRGVRAASVMGQLRSAVRAFATLDLPPHEVMQHLDELVQDLAGDQIVTCVYAVHDPIAETVRYANAGHLPPLVAARDGQVRRLTAGGPPLGAGYGDVPTEEVSLPAGATIVFYTDGLVEHRGRDIDEGILALERHIDWRGTSSLVGVPESVVDALLPLGPDDDVAILIARAVVDDDEVSMSMHRDTGRATVAEARHFVQASLKRWDVPDTVTRDLALVTSELVTNAMVHGGAPVDLRLQRSGTRVLLEVRDDAASSLPRPQDPDDDDEHGRGLRIVETLSDEWGMHETDRGKCVWSARTWSSAERTRS</sequence>
<evidence type="ECO:0000256" key="21">
    <source>
        <dbReference type="SAM" id="MobiDB-lite"/>
    </source>
</evidence>
<dbReference type="SUPFAM" id="SSF55874">
    <property type="entry name" value="ATPase domain of HSP90 chaperone/DNA topoisomerase II/histidine kinase"/>
    <property type="match status" value="2"/>
</dbReference>
<evidence type="ECO:0000256" key="7">
    <source>
        <dbReference type="ARBA" id="ARBA00022723"/>
    </source>
</evidence>
<dbReference type="InterPro" id="IPR000014">
    <property type="entry name" value="PAS"/>
</dbReference>
<dbReference type="Gene3D" id="3.60.40.10">
    <property type="entry name" value="PPM-type phosphatase domain"/>
    <property type="match status" value="1"/>
</dbReference>
<dbReference type="GO" id="GO:0000155">
    <property type="term" value="F:phosphorelay sensor kinase activity"/>
    <property type="evidence" value="ECO:0007669"/>
    <property type="project" value="InterPro"/>
</dbReference>
<dbReference type="EMBL" id="QUBR01000001">
    <property type="protein sequence ID" value="REK72455.1"/>
    <property type="molecule type" value="Genomic_DNA"/>
</dbReference>
<evidence type="ECO:0000256" key="17">
    <source>
        <dbReference type="ARBA" id="ARBA00056274"/>
    </source>
</evidence>
<dbReference type="InterPro" id="IPR001789">
    <property type="entry name" value="Sig_transdc_resp-reg_receiver"/>
</dbReference>
<dbReference type="Pfam" id="PF02518">
    <property type="entry name" value="HATPase_c"/>
    <property type="match status" value="1"/>
</dbReference>
<dbReference type="InterPro" id="IPR000700">
    <property type="entry name" value="PAS-assoc_C"/>
</dbReference>
<dbReference type="GO" id="GO:0046872">
    <property type="term" value="F:metal ion binding"/>
    <property type="evidence" value="ECO:0007669"/>
    <property type="project" value="UniProtKB-KW"/>
</dbReference>
<evidence type="ECO:0000256" key="4">
    <source>
        <dbReference type="ARBA" id="ARBA00013081"/>
    </source>
</evidence>
<keyword evidence="6" id="KW-0808">Transferase</keyword>
<name>A0A371P974_9ACTN</name>
<dbReference type="PANTHER" id="PTHR43547:SF2">
    <property type="entry name" value="HYBRID SIGNAL TRANSDUCTION HISTIDINE KINASE C"/>
    <property type="match status" value="1"/>
</dbReference>
<evidence type="ECO:0000313" key="26">
    <source>
        <dbReference type="Proteomes" id="UP000265581"/>
    </source>
</evidence>
<dbReference type="PROSITE" id="PS50113">
    <property type="entry name" value="PAC"/>
    <property type="match status" value="1"/>
</dbReference>
<comment type="catalytic activity">
    <reaction evidence="16">
        <text>O-phospho-L-seryl-[protein] + H2O = L-seryl-[protein] + phosphate</text>
        <dbReference type="Rhea" id="RHEA:20629"/>
        <dbReference type="Rhea" id="RHEA-COMP:9863"/>
        <dbReference type="Rhea" id="RHEA-COMP:11604"/>
        <dbReference type="ChEBI" id="CHEBI:15377"/>
        <dbReference type="ChEBI" id="CHEBI:29999"/>
        <dbReference type="ChEBI" id="CHEBI:43474"/>
        <dbReference type="ChEBI" id="CHEBI:83421"/>
        <dbReference type="EC" id="3.1.3.16"/>
    </reaction>
</comment>
<evidence type="ECO:0000256" key="15">
    <source>
        <dbReference type="ARBA" id="ARBA00023211"/>
    </source>
</evidence>
<evidence type="ECO:0000256" key="12">
    <source>
        <dbReference type="ARBA" id="ARBA00022842"/>
    </source>
</evidence>
<reference evidence="25 26" key="1">
    <citation type="submission" date="2018-08" db="EMBL/GenBank/DDBJ databases">
        <title>Aeromicrobium sp. M2KJ-4, whole genome shotgun sequence.</title>
        <authorList>
            <person name="Tuo L."/>
        </authorList>
    </citation>
    <scope>NUCLEOTIDE SEQUENCE [LARGE SCALE GENOMIC DNA]</scope>
    <source>
        <strain evidence="25 26">M2KJ-4</strain>
    </source>
</reference>
<dbReference type="SUPFAM" id="SSF55781">
    <property type="entry name" value="GAF domain-like"/>
    <property type="match status" value="1"/>
</dbReference>
<feature type="modified residue" description="4-aspartylphosphate" evidence="20">
    <location>
        <position position="666"/>
    </location>
</feature>
<dbReference type="SUPFAM" id="SSF47384">
    <property type="entry name" value="Homodimeric domain of signal transducing histidine kinase"/>
    <property type="match status" value="1"/>
</dbReference>
<evidence type="ECO:0000313" key="25">
    <source>
        <dbReference type="EMBL" id="REK72455.1"/>
    </source>
</evidence>
<dbReference type="Gene3D" id="1.10.287.130">
    <property type="match status" value="1"/>
</dbReference>
<evidence type="ECO:0000259" key="22">
    <source>
        <dbReference type="PROSITE" id="PS50109"/>
    </source>
</evidence>
<dbReference type="InterPro" id="IPR001610">
    <property type="entry name" value="PAC"/>
</dbReference>
<feature type="domain" description="Histidine kinase" evidence="22">
    <location>
        <begin position="346"/>
        <end position="564"/>
    </location>
</feature>
<evidence type="ECO:0000256" key="18">
    <source>
        <dbReference type="ARBA" id="ARBA00075117"/>
    </source>
</evidence>